<feature type="transmembrane region" description="Helical" evidence="1">
    <location>
        <begin position="56"/>
        <end position="74"/>
    </location>
</feature>
<dbReference type="CDD" id="cd01467">
    <property type="entry name" value="vWA_BatA_type"/>
    <property type="match status" value="1"/>
</dbReference>
<dbReference type="Gene3D" id="3.40.50.410">
    <property type="entry name" value="von Willebrand factor, type A domain"/>
    <property type="match status" value="1"/>
</dbReference>
<organism evidence="3 4">
    <name type="scientific">Thiorhodovibrio winogradskyi</name>
    <dbReference type="NCBI Taxonomy" id="77007"/>
    <lineage>
        <taxon>Bacteria</taxon>
        <taxon>Pseudomonadati</taxon>
        <taxon>Pseudomonadota</taxon>
        <taxon>Gammaproteobacteria</taxon>
        <taxon>Chromatiales</taxon>
        <taxon>Chromatiaceae</taxon>
        <taxon>Thiorhodovibrio</taxon>
    </lineage>
</organism>
<reference evidence="3 4" key="1">
    <citation type="journal article" date="2023" name="Microorganisms">
        <title>Thiorhodovibrio frisius and Trv. litoralis spp. nov., Two Novel Members from a Clade of Fastidious Purple Sulfur Bacteria That Exhibit Unique Red-Shifted Light-Harvesting Capabilities.</title>
        <authorList>
            <person name="Methner A."/>
            <person name="Kuzyk S.B."/>
            <person name="Petersen J."/>
            <person name="Bauer S."/>
            <person name="Brinkmann H."/>
            <person name="Sichau K."/>
            <person name="Wanner G."/>
            <person name="Wolf J."/>
            <person name="Neumann-Schaal M."/>
            <person name="Henke P."/>
            <person name="Tank M."/>
            <person name="Sproer C."/>
            <person name="Bunk B."/>
            <person name="Overmann J."/>
        </authorList>
    </citation>
    <scope>NUCLEOTIDE SEQUENCE [LARGE SCALE GENOMIC DNA]</scope>
    <source>
        <strain evidence="3 4">DSM 6702</strain>
    </source>
</reference>
<dbReference type="RefSeq" id="WP_328985113.1">
    <property type="nucleotide sequence ID" value="NZ_CP121472.1"/>
</dbReference>
<dbReference type="InterPro" id="IPR050768">
    <property type="entry name" value="UPF0353/GerABKA_families"/>
</dbReference>
<evidence type="ECO:0000256" key="1">
    <source>
        <dbReference type="SAM" id="Phobius"/>
    </source>
</evidence>
<feature type="domain" description="VWFA" evidence="2">
    <location>
        <begin position="91"/>
        <end position="283"/>
    </location>
</feature>
<name>A0ABZ0SI38_9GAMM</name>
<dbReference type="SMART" id="SM00327">
    <property type="entry name" value="VWA"/>
    <property type="match status" value="1"/>
</dbReference>
<dbReference type="PANTHER" id="PTHR22550:SF18">
    <property type="entry name" value="VWFA DOMAIN-CONTAINING PROTEIN"/>
    <property type="match status" value="1"/>
</dbReference>
<dbReference type="SUPFAM" id="SSF53300">
    <property type="entry name" value="vWA-like"/>
    <property type="match status" value="1"/>
</dbReference>
<dbReference type="Proteomes" id="UP001432180">
    <property type="component" value="Chromosome"/>
</dbReference>
<keyword evidence="1" id="KW-0472">Membrane</keyword>
<proteinExistence type="predicted"/>
<keyword evidence="4" id="KW-1185">Reference proteome</keyword>
<dbReference type="Pfam" id="PF00092">
    <property type="entry name" value="VWA"/>
    <property type="match status" value="1"/>
</dbReference>
<dbReference type="EMBL" id="CP121472">
    <property type="protein sequence ID" value="WPL19366.1"/>
    <property type="molecule type" value="Genomic_DNA"/>
</dbReference>
<dbReference type="PROSITE" id="PS50234">
    <property type="entry name" value="VWFA"/>
    <property type="match status" value="1"/>
</dbReference>
<feature type="transmembrane region" description="Helical" evidence="1">
    <location>
        <begin position="299"/>
        <end position="320"/>
    </location>
</feature>
<accession>A0ABZ0SI38</accession>
<keyword evidence="1" id="KW-1133">Transmembrane helix</keyword>
<dbReference type="InterPro" id="IPR033881">
    <property type="entry name" value="vWA_BatA_type"/>
</dbReference>
<sequence>MTFSFAHWWAFLALPLPLLAYLALPRAPALEGAALRVPFYALAMRGAATQGGRPAGLMLLVALLVWLLLVTAAARPQWIGEPLPLPVAGRDLMLAVDISGSMVEEDMVIGARVTDRLTAVKAVAGDFIERRVGDRIGLILFGQQAYPQAPLTFDRETVRTLLFESAIGLAGRETAMGDAIGLAVKRLRDQSVDERVLILLTDGANTAGAIAPDKAAELAADAGVRIHTIGIGADPRGPFGMSLGRNPLDERTLKVIAKQTGGRYFRARDLRELQSIYALLDELEPVETEEEGFRPVRELFAWPLGLALVLSALAATARLVGANVFPHAS</sequence>
<keyword evidence="1" id="KW-0812">Transmembrane</keyword>
<evidence type="ECO:0000313" key="4">
    <source>
        <dbReference type="Proteomes" id="UP001432180"/>
    </source>
</evidence>
<evidence type="ECO:0000313" key="3">
    <source>
        <dbReference type="EMBL" id="WPL19366.1"/>
    </source>
</evidence>
<dbReference type="InterPro" id="IPR036465">
    <property type="entry name" value="vWFA_dom_sf"/>
</dbReference>
<gene>
    <name evidence="3" type="ORF">Thiowin_04483</name>
</gene>
<protein>
    <submittedName>
        <fullName evidence="3">VWFA-related Acidobacterial domain protein</fullName>
    </submittedName>
</protein>
<dbReference type="PANTHER" id="PTHR22550">
    <property type="entry name" value="SPORE GERMINATION PROTEIN"/>
    <property type="match status" value="1"/>
</dbReference>
<dbReference type="InterPro" id="IPR002035">
    <property type="entry name" value="VWF_A"/>
</dbReference>
<evidence type="ECO:0000259" key="2">
    <source>
        <dbReference type="PROSITE" id="PS50234"/>
    </source>
</evidence>